<protein>
    <submittedName>
        <fullName evidence="1">Uncharacterized protein</fullName>
    </submittedName>
</protein>
<reference evidence="1" key="1">
    <citation type="submission" date="2014-11" db="EMBL/GenBank/DDBJ databases">
        <authorList>
            <person name="Amaro Gonzalez C."/>
        </authorList>
    </citation>
    <scope>NUCLEOTIDE SEQUENCE</scope>
</reference>
<name>A0A0E9Y2R0_ANGAN</name>
<dbReference type="EMBL" id="GBXM01000094">
    <property type="protein sequence ID" value="JAI08484.1"/>
    <property type="molecule type" value="Transcribed_RNA"/>
</dbReference>
<organism evidence="1">
    <name type="scientific">Anguilla anguilla</name>
    <name type="common">European freshwater eel</name>
    <name type="synonym">Muraena anguilla</name>
    <dbReference type="NCBI Taxonomy" id="7936"/>
    <lineage>
        <taxon>Eukaryota</taxon>
        <taxon>Metazoa</taxon>
        <taxon>Chordata</taxon>
        <taxon>Craniata</taxon>
        <taxon>Vertebrata</taxon>
        <taxon>Euteleostomi</taxon>
        <taxon>Actinopterygii</taxon>
        <taxon>Neopterygii</taxon>
        <taxon>Teleostei</taxon>
        <taxon>Anguilliformes</taxon>
        <taxon>Anguillidae</taxon>
        <taxon>Anguilla</taxon>
    </lineage>
</organism>
<reference evidence="1" key="2">
    <citation type="journal article" date="2015" name="Fish Shellfish Immunol.">
        <title>Early steps in the European eel (Anguilla anguilla)-Vibrio vulnificus interaction in the gills: Role of the RtxA13 toxin.</title>
        <authorList>
            <person name="Callol A."/>
            <person name="Pajuelo D."/>
            <person name="Ebbesson L."/>
            <person name="Teles M."/>
            <person name="MacKenzie S."/>
            <person name="Amaro C."/>
        </authorList>
    </citation>
    <scope>NUCLEOTIDE SEQUENCE</scope>
</reference>
<accession>A0A0E9Y2R0</accession>
<dbReference type="AlphaFoldDB" id="A0A0E9Y2R0"/>
<proteinExistence type="predicted"/>
<sequence>MVCYSMNVHVLTEFFSTIFFKPQVAYCFWPALYALPFLKKQLFLCGVPPIFSCAKLS</sequence>
<evidence type="ECO:0000313" key="1">
    <source>
        <dbReference type="EMBL" id="JAI08484.1"/>
    </source>
</evidence>